<proteinExistence type="predicted"/>
<dbReference type="Proteomes" id="UP001159405">
    <property type="component" value="Unassembled WGS sequence"/>
</dbReference>
<reference evidence="6 7" key="1">
    <citation type="submission" date="2022-05" db="EMBL/GenBank/DDBJ databases">
        <authorList>
            <consortium name="Genoscope - CEA"/>
            <person name="William W."/>
        </authorList>
    </citation>
    <scope>NUCLEOTIDE SEQUENCE [LARGE SCALE GENOMIC DNA]</scope>
</reference>
<sequence length="142" mass="15852">MASSRSVSFLSWIRAFHVYQWCWAAQNGETLQLVPEPDNPKDKNAVSVIKNYRVVGHVPLRVPNTKEGVGLLTSRIVKICGKAVNQGGGLGIEVPCQYIFTRPDRLLERLEKCLDPTENPAVRKEPSLTRGNTKVKAGKKRK</sequence>
<evidence type="ECO:0000259" key="5">
    <source>
        <dbReference type="Pfam" id="PF08797"/>
    </source>
</evidence>
<protein>
    <recommendedName>
        <fullName evidence="5">HIRAN domain-containing protein</fullName>
    </recommendedName>
</protein>
<accession>A0ABN8P091</accession>
<evidence type="ECO:0000313" key="6">
    <source>
        <dbReference type="EMBL" id="CAH3125310.1"/>
    </source>
</evidence>
<keyword evidence="7" id="KW-1185">Reference proteome</keyword>
<dbReference type="Pfam" id="PF08797">
    <property type="entry name" value="HIRAN"/>
    <property type="match status" value="1"/>
</dbReference>
<feature type="region of interest" description="Disordered" evidence="3">
    <location>
        <begin position="118"/>
        <end position="142"/>
    </location>
</feature>
<evidence type="ECO:0000256" key="1">
    <source>
        <dbReference type="ARBA" id="ARBA00022723"/>
    </source>
</evidence>
<comment type="caution">
    <text evidence="6">The sequence shown here is derived from an EMBL/GenBank/DDBJ whole genome shotgun (WGS) entry which is preliminary data.</text>
</comment>
<evidence type="ECO:0000256" key="3">
    <source>
        <dbReference type="SAM" id="MobiDB-lite"/>
    </source>
</evidence>
<dbReference type="EMBL" id="CALNXK010000041">
    <property type="protein sequence ID" value="CAH3125310.1"/>
    <property type="molecule type" value="Genomic_DNA"/>
</dbReference>
<evidence type="ECO:0000256" key="4">
    <source>
        <dbReference type="SAM" id="SignalP"/>
    </source>
</evidence>
<dbReference type="Gene3D" id="3.30.70.2330">
    <property type="match status" value="1"/>
</dbReference>
<organism evidence="6 7">
    <name type="scientific">Porites lobata</name>
    <dbReference type="NCBI Taxonomy" id="104759"/>
    <lineage>
        <taxon>Eukaryota</taxon>
        <taxon>Metazoa</taxon>
        <taxon>Cnidaria</taxon>
        <taxon>Anthozoa</taxon>
        <taxon>Hexacorallia</taxon>
        <taxon>Scleractinia</taxon>
        <taxon>Fungiina</taxon>
        <taxon>Poritidae</taxon>
        <taxon>Porites</taxon>
    </lineage>
</organism>
<evidence type="ECO:0000256" key="2">
    <source>
        <dbReference type="ARBA" id="ARBA00022801"/>
    </source>
</evidence>
<keyword evidence="1" id="KW-0479">Metal-binding</keyword>
<feature type="chain" id="PRO_5046140601" description="HIRAN domain-containing protein" evidence="4">
    <location>
        <begin position="25"/>
        <end position="142"/>
    </location>
</feature>
<keyword evidence="4" id="KW-0732">Signal</keyword>
<dbReference type="InterPro" id="IPR014905">
    <property type="entry name" value="HIRAN"/>
</dbReference>
<feature type="non-terminal residue" evidence="6">
    <location>
        <position position="142"/>
    </location>
</feature>
<feature type="compositionally biased region" description="Basic and acidic residues" evidence="3">
    <location>
        <begin position="118"/>
        <end position="127"/>
    </location>
</feature>
<gene>
    <name evidence="6" type="ORF">PLOB_00032023</name>
</gene>
<feature type="signal peptide" evidence="4">
    <location>
        <begin position="1"/>
        <end position="24"/>
    </location>
</feature>
<name>A0ABN8P091_9CNID</name>
<feature type="domain" description="HIRAN" evidence="5">
    <location>
        <begin position="26"/>
        <end position="61"/>
    </location>
</feature>
<evidence type="ECO:0000313" key="7">
    <source>
        <dbReference type="Proteomes" id="UP001159405"/>
    </source>
</evidence>
<keyword evidence="2" id="KW-0378">Hydrolase</keyword>